<evidence type="ECO:0000313" key="3">
    <source>
        <dbReference type="Proteomes" id="UP001212152"/>
    </source>
</evidence>
<dbReference type="EMBL" id="JADGJQ010000084">
    <property type="protein sequence ID" value="KAJ3171801.1"/>
    <property type="molecule type" value="Genomic_DNA"/>
</dbReference>
<dbReference type="Gene3D" id="3.10.110.10">
    <property type="entry name" value="Ubiquitin Conjugating Enzyme"/>
    <property type="match status" value="1"/>
</dbReference>
<dbReference type="InterPro" id="IPR006575">
    <property type="entry name" value="RWD_dom"/>
</dbReference>
<accession>A0AAD5TCW1</accession>
<dbReference type="InterPro" id="IPR040213">
    <property type="entry name" value="GIR2-like"/>
</dbReference>
<gene>
    <name evidence="2" type="ORF">HDU87_008269</name>
</gene>
<dbReference type="SUPFAM" id="SSF54495">
    <property type="entry name" value="UBC-like"/>
    <property type="match status" value="1"/>
</dbReference>
<feature type="domain" description="RWD" evidence="1">
    <location>
        <begin position="10"/>
        <end position="123"/>
    </location>
</feature>
<sequence length="266" mass="29018">MTDYAEEQANELEALLSIFPDEFRIVDDGPPARFQIDVQPEEDIITDADGIPQPVSFVLEIQYTDTYPETVPEISILDNVGLDEEDELMTELRGVAEDSVGMAMGFALAASAKEIAERILTERAERHHAAETARVAAEEEAEQARHAGTRVTAESFQQWKSDFIAEIAAILKQKGGEELLTPAQTAAAAVAGLLDPVKAKGGRLTGRQMFMRDRNLAISDAAHMEEGDVTVDADLFEGMEDLDIEDDDDSEGEDSVLAHLRKGGVD</sequence>
<dbReference type="Pfam" id="PF05773">
    <property type="entry name" value="RWD"/>
    <property type="match status" value="1"/>
</dbReference>
<dbReference type="AlphaFoldDB" id="A0AAD5TCW1"/>
<dbReference type="InterPro" id="IPR016135">
    <property type="entry name" value="UBQ-conjugating_enzyme/RWD"/>
</dbReference>
<keyword evidence="3" id="KW-1185">Reference proteome</keyword>
<organism evidence="2 3">
    <name type="scientific">Geranomyces variabilis</name>
    <dbReference type="NCBI Taxonomy" id="109894"/>
    <lineage>
        <taxon>Eukaryota</taxon>
        <taxon>Fungi</taxon>
        <taxon>Fungi incertae sedis</taxon>
        <taxon>Chytridiomycota</taxon>
        <taxon>Chytridiomycota incertae sedis</taxon>
        <taxon>Chytridiomycetes</taxon>
        <taxon>Spizellomycetales</taxon>
        <taxon>Powellomycetaceae</taxon>
        <taxon>Geranomyces</taxon>
    </lineage>
</organism>
<dbReference type="SMART" id="SM00591">
    <property type="entry name" value="RWD"/>
    <property type="match status" value="1"/>
</dbReference>
<reference evidence="2" key="1">
    <citation type="submission" date="2020-05" db="EMBL/GenBank/DDBJ databases">
        <title>Phylogenomic resolution of chytrid fungi.</title>
        <authorList>
            <person name="Stajich J.E."/>
            <person name="Amses K."/>
            <person name="Simmons R."/>
            <person name="Seto K."/>
            <person name="Myers J."/>
            <person name="Bonds A."/>
            <person name="Quandt C.A."/>
            <person name="Barry K."/>
            <person name="Liu P."/>
            <person name="Grigoriev I."/>
            <person name="Longcore J.E."/>
            <person name="James T.Y."/>
        </authorList>
    </citation>
    <scope>NUCLEOTIDE SEQUENCE</scope>
    <source>
        <strain evidence="2">JEL0379</strain>
    </source>
</reference>
<evidence type="ECO:0000259" key="1">
    <source>
        <dbReference type="PROSITE" id="PS50908"/>
    </source>
</evidence>
<dbReference type="PANTHER" id="PTHR12292">
    <property type="entry name" value="RWD DOMAIN-CONTAINING PROTEIN"/>
    <property type="match status" value="1"/>
</dbReference>
<protein>
    <recommendedName>
        <fullName evidence="1">RWD domain-containing protein</fullName>
    </recommendedName>
</protein>
<comment type="caution">
    <text evidence="2">The sequence shown here is derived from an EMBL/GenBank/DDBJ whole genome shotgun (WGS) entry which is preliminary data.</text>
</comment>
<dbReference type="Proteomes" id="UP001212152">
    <property type="component" value="Unassembled WGS sequence"/>
</dbReference>
<name>A0AAD5TCW1_9FUNG</name>
<dbReference type="CDD" id="cd23823">
    <property type="entry name" value="RWD_GCN2"/>
    <property type="match status" value="1"/>
</dbReference>
<proteinExistence type="predicted"/>
<dbReference type="PROSITE" id="PS50908">
    <property type="entry name" value="RWD"/>
    <property type="match status" value="1"/>
</dbReference>
<evidence type="ECO:0000313" key="2">
    <source>
        <dbReference type="EMBL" id="KAJ3171801.1"/>
    </source>
</evidence>